<dbReference type="PANTHER" id="PTHR33608:SF6">
    <property type="entry name" value="BLL2464 PROTEIN"/>
    <property type="match status" value="1"/>
</dbReference>
<organism evidence="2 3">
    <name type="scientific">Actinocorallia aurantiaca</name>
    <dbReference type="NCBI Taxonomy" id="46204"/>
    <lineage>
        <taxon>Bacteria</taxon>
        <taxon>Bacillati</taxon>
        <taxon>Actinomycetota</taxon>
        <taxon>Actinomycetes</taxon>
        <taxon>Streptosporangiales</taxon>
        <taxon>Thermomonosporaceae</taxon>
        <taxon>Actinocorallia</taxon>
    </lineage>
</organism>
<comment type="caution">
    <text evidence="2">The sequence shown here is derived from an EMBL/GenBank/DDBJ whole genome shotgun (WGS) entry which is preliminary data.</text>
</comment>
<evidence type="ECO:0000313" key="3">
    <source>
        <dbReference type="Proteomes" id="UP001501842"/>
    </source>
</evidence>
<name>A0ABN3UE58_9ACTN</name>
<evidence type="ECO:0000259" key="1">
    <source>
        <dbReference type="Pfam" id="PF01882"/>
    </source>
</evidence>
<feature type="domain" description="DUF58" evidence="1">
    <location>
        <begin position="40"/>
        <end position="254"/>
    </location>
</feature>
<keyword evidence="3" id="KW-1185">Reference proteome</keyword>
<evidence type="ECO:0000313" key="2">
    <source>
        <dbReference type="EMBL" id="GAA2731079.1"/>
    </source>
</evidence>
<gene>
    <name evidence="2" type="ORF">GCM10010439_45670</name>
</gene>
<reference evidence="2 3" key="1">
    <citation type="journal article" date="2019" name="Int. J. Syst. Evol. Microbiol.">
        <title>The Global Catalogue of Microorganisms (GCM) 10K type strain sequencing project: providing services to taxonomists for standard genome sequencing and annotation.</title>
        <authorList>
            <consortium name="The Broad Institute Genomics Platform"/>
            <consortium name="The Broad Institute Genome Sequencing Center for Infectious Disease"/>
            <person name="Wu L."/>
            <person name="Ma J."/>
        </authorList>
    </citation>
    <scope>NUCLEOTIDE SEQUENCE [LARGE SCALE GENOMIC DNA]</scope>
    <source>
        <strain evidence="2 3">JCM 8201</strain>
    </source>
</reference>
<dbReference type="PANTHER" id="PTHR33608">
    <property type="entry name" value="BLL2464 PROTEIN"/>
    <property type="match status" value="1"/>
</dbReference>
<dbReference type="RefSeq" id="WP_344452677.1">
    <property type="nucleotide sequence ID" value="NZ_BAAATZ010000019.1"/>
</dbReference>
<protein>
    <submittedName>
        <fullName evidence="2">DUF58 domain-containing protein</fullName>
    </submittedName>
</protein>
<sequence>MRIPEDRLRRLELKVTGKLDGLLGGEHMGLLPGPGSELAEARAYQPGEDDVRHMDWSVTARTAVPHVRDLIADHELEAWALIDLTASMDFGTADYAKRELAVAALAAVGFTATRLGDRVGAYLMQRDGLRRRPARTGRTGLYSLLREVERTEIGRGSMGLAAAITALDRGQRRRGLRVVISDFLDTSAWEVPLRRMAARHQTLAVEIIDPREMELPAGGGLVELTDPETGTVQEIMLTPRVAAAYREAASRQRVANAAALRRAGAAHLVLRTDRDWVIDIARFALRRRRLGSRT</sequence>
<dbReference type="Proteomes" id="UP001501842">
    <property type="component" value="Unassembled WGS sequence"/>
</dbReference>
<dbReference type="Pfam" id="PF01882">
    <property type="entry name" value="DUF58"/>
    <property type="match status" value="1"/>
</dbReference>
<dbReference type="EMBL" id="BAAATZ010000019">
    <property type="protein sequence ID" value="GAA2731079.1"/>
    <property type="molecule type" value="Genomic_DNA"/>
</dbReference>
<dbReference type="InterPro" id="IPR002881">
    <property type="entry name" value="DUF58"/>
</dbReference>
<accession>A0ABN3UE58</accession>
<proteinExistence type="predicted"/>
<dbReference type="InterPro" id="IPR036465">
    <property type="entry name" value="vWFA_dom_sf"/>
</dbReference>
<dbReference type="SUPFAM" id="SSF53300">
    <property type="entry name" value="vWA-like"/>
    <property type="match status" value="1"/>
</dbReference>